<keyword evidence="2" id="KW-0418">Kinase</keyword>
<dbReference type="EMBL" id="JANAVB010011199">
    <property type="protein sequence ID" value="KAJ6837759.1"/>
    <property type="molecule type" value="Genomic_DNA"/>
</dbReference>
<accession>A0AAX6H9N0</accession>
<dbReference type="AlphaFoldDB" id="A0AAX6H9N0"/>
<dbReference type="Proteomes" id="UP001140949">
    <property type="component" value="Unassembled WGS sequence"/>
</dbReference>
<evidence type="ECO:0000313" key="3">
    <source>
        <dbReference type="Proteomes" id="UP001140949"/>
    </source>
</evidence>
<keyword evidence="3" id="KW-1185">Reference proteome</keyword>
<name>A0AAX6H9N0_IRIPA</name>
<sequence>MNWMVKFQKNSTQLVYMVELEYILWMIIFGCSVEASLLQPFELKFVVEDNLYFFSSK</sequence>
<comment type="caution">
    <text evidence="2">The sequence shown here is derived from an EMBL/GenBank/DDBJ whole genome shotgun (WGS) entry which is preliminary data.</text>
</comment>
<feature type="transmembrane region" description="Helical" evidence="1">
    <location>
        <begin position="20"/>
        <end position="38"/>
    </location>
</feature>
<dbReference type="GO" id="GO:0016301">
    <property type="term" value="F:kinase activity"/>
    <property type="evidence" value="ECO:0007669"/>
    <property type="project" value="UniProtKB-KW"/>
</dbReference>
<gene>
    <name evidence="2" type="ORF">M6B38_322785</name>
</gene>
<keyword evidence="1" id="KW-0812">Transmembrane</keyword>
<keyword evidence="2" id="KW-0808">Transferase</keyword>
<reference evidence="2" key="1">
    <citation type="journal article" date="2023" name="GigaByte">
        <title>Genome assembly of the bearded iris, Iris pallida Lam.</title>
        <authorList>
            <person name="Bruccoleri R.E."/>
            <person name="Oakeley E.J."/>
            <person name="Faust A.M.E."/>
            <person name="Altorfer M."/>
            <person name="Dessus-Babus S."/>
            <person name="Burckhardt D."/>
            <person name="Oertli M."/>
            <person name="Naumann U."/>
            <person name="Petersen F."/>
            <person name="Wong J."/>
        </authorList>
    </citation>
    <scope>NUCLEOTIDE SEQUENCE</scope>
    <source>
        <strain evidence="2">GSM-AAB239-AS_SAM_17_03QT</strain>
    </source>
</reference>
<keyword evidence="1" id="KW-1133">Transmembrane helix</keyword>
<reference evidence="2" key="2">
    <citation type="submission" date="2023-04" db="EMBL/GenBank/DDBJ databases">
        <authorList>
            <person name="Bruccoleri R.E."/>
            <person name="Oakeley E.J."/>
            <person name="Faust A.-M."/>
            <person name="Dessus-Babus S."/>
            <person name="Altorfer M."/>
            <person name="Burckhardt D."/>
            <person name="Oertli M."/>
            <person name="Naumann U."/>
            <person name="Petersen F."/>
            <person name="Wong J."/>
        </authorList>
    </citation>
    <scope>NUCLEOTIDE SEQUENCE</scope>
    <source>
        <strain evidence="2">GSM-AAB239-AS_SAM_17_03QT</strain>
        <tissue evidence="2">Leaf</tissue>
    </source>
</reference>
<organism evidence="2 3">
    <name type="scientific">Iris pallida</name>
    <name type="common">Sweet iris</name>
    <dbReference type="NCBI Taxonomy" id="29817"/>
    <lineage>
        <taxon>Eukaryota</taxon>
        <taxon>Viridiplantae</taxon>
        <taxon>Streptophyta</taxon>
        <taxon>Embryophyta</taxon>
        <taxon>Tracheophyta</taxon>
        <taxon>Spermatophyta</taxon>
        <taxon>Magnoliopsida</taxon>
        <taxon>Liliopsida</taxon>
        <taxon>Asparagales</taxon>
        <taxon>Iridaceae</taxon>
        <taxon>Iridoideae</taxon>
        <taxon>Irideae</taxon>
        <taxon>Iris</taxon>
    </lineage>
</organism>
<proteinExistence type="predicted"/>
<keyword evidence="2" id="KW-0675">Receptor</keyword>
<protein>
    <submittedName>
        <fullName evidence="2">Leucine-rich repeat receptor-like serine/threonine-protein kinase</fullName>
    </submittedName>
</protein>
<keyword evidence="1" id="KW-0472">Membrane</keyword>
<evidence type="ECO:0000313" key="2">
    <source>
        <dbReference type="EMBL" id="KAJ6837759.1"/>
    </source>
</evidence>
<evidence type="ECO:0000256" key="1">
    <source>
        <dbReference type="SAM" id="Phobius"/>
    </source>
</evidence>